<proteinExistence type="predicted"/>
<sequence length="193" mass="21177">MLRFTILLTTLFFFCACTRTIGTKDLGTVLVPDPADPQLPVYSETGLNTLGAYYNNGLWTSSSNGSGYIVVGYKADSIVIGLRAAPGLFQLKFLIPKHTVGTLEDLVFLNDSTFDLSNNDYKVKIDTGLINVQSGSLSIKRCRKLVINNAVSGVIISGTFDLSGTRSNGPVILRKGRFDLVVGKDRFVYNYWF</sequence>
<dbReference type="AlphaFoldDB" id="A0A9E2SC11"/>
<organism evidence="1 2">
    <name type="scientific">Pinibacter aurantiacus</name>
    <dbReference type="NCBI Taxonomy" id="2851599"/>
    <lineage>
        <taxon>Bacteria</taxon>
        <taxon>Pseudomonadati</taxon>
        <taxon>Bacteroidota</taxon>
        <taxon>Chitinophagia</taxon>
        <taxon>Chitinophagales</taxon>
        <taxon>Chitinophagaceae</taxon>
        <taxon>Pinibacter</taxon>
    </lineage>
</organism>
<dbReference type="Proteomes" id="UP000812270">
    <property type="component" value="Unassembled WGS sequence"/>
</dbReference>
<evidence type="ECO:0000313" key="1">
    <source>
        <dbReference type="EMBL" id="MBV4358552.1"/>
    </source>
</evidence>
<keyword evidence="2" id="KW-1185">Reference proteome</keyword>
<accession>A0A9E2SC11</accession>
<dbReference type="RefSeq" id="WP_217792264.1">
    <property type="nucleotide sequence ID" value="NZ_JAHSPG010000012.1"/>
</dbReference>
<dbReference type="EMBL" id="JAHSPG010000012">
    <property type="protein sequence ID" value="MBV4358552.1"/>
    <property type="molecule type" value="Genomic_DNA"/>
</dbReference>
<dbReference type="PROSITE" id="PS51257">
    <property type="entry name" value="PROKAR_LIPOPROTEIN"/>
    <property type="match status" value="1"/>
</dbReference>
<reference evidence="1" key="1">
    <citation type="submission" date="2021-06" db="EMBL/GenBank/DDBJ databases">
        <authorList>
            <person name="Huq M.A."/>
        </authorList>
    </citation>
    <scope>NUCLEOTIDE SEQUENCE</scope>
    <source>
        <strain evidence="1">MAH-26</strain>
    </source>
</reference>
<comment type="caution">
    <text evidence="1">The sequence shown here is derived from an EMBL/GenBank/DDBJ whole genome shotgun (WGS) entry which is preliminary data.</text>
</comment>
<evidence type="ECO:0000313" key="2">
    <source>
        <dbReference type="Proteomes" id="UP000812270"/>
    </source>
</evidence>
<protein>
    <submittedName>
        <fullName evidence="1">Uncharacterized protein</fullName>
    </submittedName>
</protein>
<name>A0A9E2SC11_9BACT</name>
<gene>
    <name evidence="1" type="ORF">KTO63_15415</name>
</gene>